<protein>
    <submittedName>
        <fullName evidence="1">Uncharacterized protein</fullName>
    </submittedName>
</protein>
<dbReference type="AlphaFoldDB" id="A0A0K2VL05"/>
<name>A0A0K2VL05_LEPSM</name>
<accession>A0A0K2VL05</accession>
<reference evidence="1" key="1">
    <citation type="submission" date="2014-05" db="EMBL/GenBank/DDBJ databases">
        <authorList>
            <person name="Chronopoulou M."/>
        </authorList>
    </citation>
    <scope>NUCLEOTIDE SEQUENCE</scope>
    <source>
        <tissue evidence="1">Whole organism</tissue>
    </source>
</reference>
<sequence>MLQKLPNSYFTFRKIRIVFWVERLMEL</sequence>
<proteinExistence type="predicted"/>
<dbReference type="EMBL" id="HACA01033506">
    <property type="protein sequence ID" value="CDW50867.1"/>
    <property type="molecule type" value="Transcribed_RNA"/>
</dbReference>
<evidence type="ECO:0000313" key="1">
    <source>
        <dbReference type="EMBL" id="CDW50867.1"/>
    </source>
</evidence>
<organism evidence="1">
    <name type="scientific">Lepeophtheirus salmonis</name>
    <name type="common">Salmon louse</name>
    <name type="synonym">Caligus salmonis</name>
    <dbReference type="NCBI Taxonomy" id="72036"/>
    <lineage>
        <taxon>Eukaryota</taxon>
        <taxon>Metazoa</taxon>
        <taxon>Ecdysozoa</taxon>
        <taxon>Arthropoda</taxon>
        <taxon>Crustacea</taxon>
        <taxon>Multicrustacea</taxon>
        <taxon>Hexanauplia</taxon>
        <taxon>Copepoda</taxon>
        <taxon>Siphonostomatoida</taxon>
        <taxon>Caligidae</taxon>
        <taxon>Lepeophtheirus</taxon>
    </lineage>
</organism>